<sequence length="322" mass="35434">MILHWTLFVLLGVAAGSSIRVDKRIINGYDAKGGDHPWAVSIKGIHPRTLSITYCGATIIADQWLLTAAHCFWTDARRRSMLIPGYWHAQAGHTKIVLGEEHTDREIIVGSSGIDEVGSNFLQNLFENLKKLILFKTPSDQAITDDKLWHIHFEKIILHPKYLPDDLEYDIALVKLRAPLPIDGKTLTAAKLPAGLTTGDWPPVGTQCTFVGWGCQRYQGEPSADLQVVALRVVSHDACTEMYNNGAGLNEHHEFCAGYYKSNVGICAGDSGGGLIQVFERQVVVVGVASATHAKQPQSYPGLFTRVSAFTDWIEKTVDSNL</sequence>
<keyword evidence="2" id="KW-0732">Signal</keyword>
<comment type="caution">
    <text evidence="4">The sequence shown here is derived from an EMBL/GenBank/DDBJ whole genome shotgun (WGS) entry which is preliminary data.</text>
</comment>
<dbReference type="InterPro" id="IPR001314">
    <property type="entry name" value="Peptidase_S1A"/>
</dbReference>
<keyword evidence="1" id="KW-1015">Disulfide bond</keyword>
<reference evidence="4 5" key="1">
    <citation type="journal article" date="2019" name="BMC Genomics">
        <title>New insights from Opisthorchis felineus genome: update on genomics of the epidemiologically important liver flukes.</title>
        <authorList>
            <person name="Ershov N.I."/>
            <person name="Mordvinov V.A."/>
            <person name="Prokhortchouk E.B."/>
            <person name="Pakharukova M.Y."/>
            <person name="Gunbin K.V."/>
            <person name="Ustyantsev K."/>
            <person name="Genaev M.A."/>
            <person name="Blinov A.G."/>
            <person name="Mazur A."/>
            <person name="Boulygina E."/>
            <person name="Tsygankova S."/>
            <person name="Khrameeva E."/>
            <person name="Chekanov N."/>
            <person name="Fan G."/>
            <person name="Xiao A."/>
            <person name="Zhang H."/>
            <person name="Xu X."/>
            <person name="Yang H."/>
            <person name="Solovyev V."/>
            <person name="Lee S.M."/>
            <person name="Liu X."/>
            <person name="Afonnikov D.A."/>
            <person name="Skryabin K.G."/>
        </authorList>
    </citation>
    <scope>NUCLEOTIDE SEQUENCE [LARGE SCALE GENOMIC DNA]</scope>
    <source>
        <strain evidence="4">AK-0245</strain>
        <tissue evidence="4">Whole organism</tissue>
    </source>
</reference>
<name>A0A4S2MLJ2_OPIFE</name>
<dbReference type="InterPro" id="IPR009003">
    <property type="entry name" value="Peptidase_S1_PA"/>
</dbReference>
<evidence type="ECO:0000313" key="4">
    <source>
        <dbReference type="EMBL" id="TGZ75428.1"/>
    </source>
</evidence>
<dbReference type="STRING" id="147828.A0A4S2MLJ2"/>
<feature type="chain" id="PRO_5020660105" description="Peptidase S1 domain-containing protein" evidence="2">
    <location>
        <begin position="17"/>
        <end position="322"/>
    </location>
</feature>
<gene>
    <name evidence="4" type="ORF">CRM22_000382</name>
</gene>
<dbReference type="InterPro" id="IPR001254">
    <property type="entry name" value="Trypsin_dom"/>
</dbReference>
<evidence type="ECO:0000256" key="1">
    <source>
        <dbReference type="ARBA" id="ARBA00023157"/>
    </source>
</evidence>
<dbReference type="InterPro" id="IPR043504">
    <property type="entry name" value="Peptidase_S1_PA_chymotrypsin"/>
</dbReference>
<dbReference type="PROSITE" id="PS50240">
    <property type="entry name" value="TRYPSIN_DOM"/>
    <property type="match status" value="1"/>
</dbReference>
<keyword evidence="5" id="KW-1185">Reference proteome</keyword>
<dbReference type="PANTHER" id="PTHR24252">
    <property type="entry name" value="ACROSIN-RELATED"/>
    <property type="match status" value="1"/>
</dbReference>
<dbReference type="AlphaFoldDB" id="A0A4S2MLJ2"/>
<accession>A0A4S2MLJ2</accession>
<evidence type="ECO:0000259" key="3">
    <source>
        <dbReference type="PROSITE" id="PS50240"/>
    </source>
</evidence>
<dbReference type="PROSITE" id="PS00134">
    <property type="entry name" value="TRYPSIN_HIS"/>
    <property type="match status" value="1"/>
</dbReference>
<dbReference type="SMART" id="SM00020">
    <property type="entry name" value="Tryp_SPc"/>
    <property type="match status" value="1"/>
</dbReference>
<dbReference type="GO" id="GO:0006508">
    <property type="term" value="P:proteolysis"/>
    <property type="evidence" value="ECO:0007669"/>
    <property type="project" value="InterPro"/>
</dbReference>
<evidence type="ECO:0000256" key="2">
    <source>
        <dbReference type="SAM" id="SignalP"/>
    </source>
</evidence>
<feature type="signal peptide" evidence="2">
    <location>
        <begin position="1"/>
        <end position="16"/>
    </location>
</feature>
<dbReference type="Pfam" id="PF00089">
    <property type="entry name" value="Trypsin"/>
    <property type="match status" value="2"/>
</dbReference>
<dbReference type="Gene3D" id="2.40.10.10">
    <property type="entry name" value="Trypsin-like serine proteases"/>
    <property type="match status" value="1"/>
</dbReference>
<dbReference type="OrthoDB" id="10002959at2759"/>
<dbReference type="PRINTS" id="PR00722">
    <property type="entry name" value="CHYMOTRYPSIN"/>
</dbReference>
<evidence type="ECO:0000313" key="5">
    <source>
        <dbReference type="Proteomes" id="UP000308267"/>
    </source>
</evidence>
<organism evidence="4 5">
    <name type="scientific">Opisthorchis felineus</name>
    <dbReference type="NCBI Taxonomy" id="147828"/>
    <lineage>
        <taxon>Eukaryota</taxon>
        <taxon>Metazoa</taxon>
        <taxon>Spiralia</taxon>
        <taxon>Lophotrochozoa</taxon>
        <taxon>Platyhelminthes</taxon>
        <taxon>Trematoda</taxon>
        <taxon>Digenea</taxon>
        <taxon>Opisthorchiida</taxon>
        <taxon>Opisthorchiata</taxon>
        <taxon>Opisthorchiidae</taxon>
        <taxon>Opisthorchis</taxon>
    </lineage>
</organism>
<dbReference type="EMBL" id="SJOL01000719">
    <property type="protein sequence ID" value="TGZ75428.1"/>
    <property type="molecule type" value="Genomic_DNA"/>
</dbReference>
<protein>
    <recommendedName>
        <fullName evidence="3">Peptidase S1 domain-containing protein</fullName>
    </recommendedName>
</protein>
<proteinExistence type="predicted"/>
<dbReference type="GO" id="GO:0004252">
    <property type="term" value="F:serine-type endopeptidase activity"/>
    <property type="evidence" value="ECO:0007669"/>
    <property type="project" value="InterPro"/>
</dbReference>
<dbReference type="SUPFAM" id="SSF50494">
    <property type="entry name" value="Trypsin-like serine proteases"/>
    <property type="match status" value="1"/>
</dbReference>
<dbReference type="Proteomes" id="UP000308267">
    <property type="component" value="Unassembled WGS sequence"/>
</dbReference>
<dbReference type="CDD" id="cd00190">
    <property type="entry name" value="Tryp_SPc"/>
    <property type="match status" value="1"/>
</dbReference>
<dbReference type="PANTHER" id="PTHR24252:SF7">
    <property type="entry name" value="HYALIN"/>
    <property type="match status" value="1"/>
</dbReference>
<feature type="domain" description="Peptidase S1" evidence="3">
    <location>
        <begin position="25"/>
        <end position="319"/>
    </location>
</feature>
<dbReference type="InterPro" id="IPR018114">
    <property type="entry name" value="TRYPSIN_HIS"/>
</dbReference>